<evidence type="ECO:0000313" key="1">
    <source>
        <dbReference type="EMBL" id="NEM97111.1"/>
    </source>
</evidence>
<dbReference type="PROSITE" id="PS51257">
    <property type="entry name" value="PROKAR_LIPOPROTEIN"/>
    <property type="match status" value="1"/>
</dbReference>
<comment type="caution">
    <text evidence="1">The sequence shown here is derived from an EMBL/GenBank/DDBJ whole genome shotgun (WGS) entry which is preliminary data.</text>
</comment>
<dbReference type="RefSeq" id="WP_163913203.1">
    <property type="nucleotide sequence ID" value="NZ_JAAGWD010000002.1"/>
</dbReference>
<dbReference type="AlphaFoldDB" id="A0A6B3LUG6"/>
<gene>
    <name evidence="1" type="ORF">GXP69_05340</name>
</gene>
<proteinExistence type="predicted"/>
<name>A0A6B3LUG6_9BACT</name>
<sequence>MIKICLPVMFVLVMVGCGPKNEEVTTEQIETAPQSEVLDSVTDARKDGVLTDEVADSPALLQADSMP</sequence>
<dbReference type="EMBL" id="JAAGWD010000002">
    <property type="protein sequence ID" value="NEM97111.1"/>
    <property type="molecule type" value="Genomic_DNA"/>
</dbReference>
<accession>A0A6B3LUG6</accession>
<dbReference type="Proteomes" id="UP000474777">
    <property type="component" value="Unassembled WGS sequence"/>
</dbReference>
<keyword evidence="2" id="KW-1185">Reference proteome</keyword>
<reference evidence="1 2" key="1">
    <citation type="submission" date="2020-02" db="EMBL/GenBank/DDBJ databases">
        <authorList>
            <person name="Kim M.K."/>
        </authorList>
    </citation>
    <scope>NUCLEOTIDE SEQUENCE [LARGE SCALE GENOMIC DNA]</scope>
    <source>
        <strain evidence="1 2">BT327</strain>
    </source>
</reference>
<evidence type="ECO:0000313" key="2">
    <source>
        <dbReference type="Proteomes" id="UP000474777"/>
    </source>
</evidence>
<protein>
    <submittedName>
        <fullName evidence="1">Uncharacterized protein</fullName>
    </submittedName>
</protein>
<organism evidence="1 2">
    <name type="scientific">Pontibacter burrus</name>
    <dbReference type="NCBI Taxonomy" id="2704466"/>
    <lineage>
        <taxon>Bacteria</taxon>
        <taxon>Pseudomonadati</taxon>
        <taxon>Bacteroidota</taxon>
        <taxon>Cytophagia</taxon>
        <taxon>Cytophagales</taxon>
        <taxon>Hymenobacteraceae</taxon>
        <taxon>Pontibacter</taxon>
    </lineage>
</organism>